<keyword evidence="2" id="KW-1185">Reference proteome</keyword>
<dbReference type="Proteomes" id="UP001239626">
    <property type="component" value="Unassembled WGS sequence"/>
</dbReference>
<evidence type="ECO:0000313" key="2">
    <source>
        <dbReference type="Proteomes" id="UP001239626"/>
    </source>
</evidence>
<organism evidence="1 2">
    <name type="scientific">Cellulomonas humilata</name>
    <dbReference type="NCBI Taxonomy" id="144055"/>
    <lineage>
        <taxon>Bacteria</taxon>
        <taxon>Bacillati</taxon>
        <taxon>Actinomycetota</taxon>
        <taxon>Actinomycetes</taxon>
        <taxon>Micrococcales</taxon>
        <taxon>Cellulomonadaceae</taxon>
        <taxon>Cellulomonas</taxon>
    </lineage>
</organism>
<dbReference type="RefSeq" id="WP_307490546.1">
    <property type="nucleotide sequence ID" value="NZ_JAUSVB010000001.1"/>
</dbReference>
<gene>
    <name evidence="1" type="ORF">J2X26_001144</name>
</gene>
<reference evidence="1 2" key="1">
    <citation type="submission" date="2023-07" db="EMBL/GenBank/DDBJ databases">
        <title>Sorghum-associated microbial communities from plants grown in Nebraska, USA.</title>
        <authorList>
            <person name="Schachtman D."/>
        </authorList>
    </citation>
    <scope>NUCLEOTIDE SEQUENCE [LARGE SCALE GENOMIC DNA]</scope>
    <source>
        <strain evidence="1 2">BE332</strain>
    </source>
</reference>
<protein>
    <submittedName>
        <fullName evidence="1">Uncharacterized protein</fullName>
    </submittedName>
</protein>
<dbReference type="EMBL" id="JAUSVB010000001">
    <property type="protein sequence ID" value="MDQ0372847.1"/>
    <property type="molecule type" value="Genomic_DNA"/>
</dbReference>
<evidence type="ECO:0000313" key="1">
    <source>
        <dbReference type="EMBL" id="MDQ0372847.1"/>
    </source>
</evidence>
<accession>A0ABU0EDE2</accession>
<comment type="caution">
    <text evidence="1">The sequence shown here is derived from an EMBL/GenBank/DDBJ whole genome shotgun (WGS) entry which is preliminary data.</text>
</comment>
<dbReference type="Pfam" id="PF20212">
    <property type="entry name" value="DUF6572"/>
    <property type="match status" value="1"/>
</dbReference>
<sequence length="114" mass="12542">MRFGRRQPEALFDPAQIDVVAESSDGVIELVVVQANRWTGSDAQLESLQAKVQTYVSFALDGELLQRFPDAAGKPWRIVVNSLDGDPDSRTRQVLEVVATRLPDHGGSLLLRSP</sequence>
<proteinExistence type="predicted"/>
<dbReference type="InterPro" id="IPR046702">
    <property type="entry name" value="DUF6572"/>
</dbReference>
<name>A0ABU0EDE2_9CELL</name>